<dbReference type="AlphaFoldDB" id="A0A1W1CAH8"/>
<dbReference type="Pfam" id="PF01243">
    <property type="entry name" value="PNPOx_N"/>
    <property type="match status" value="1"/>
</dbReference>
<dbReference type="PANTHER" id="PTHR39336">
    <property type="entry name" value="PYRIDOXAMINE PHOSPHATE OXIDASE FAMILY PROTEIN (AFU_ORTHOLOGUE AFUA_6G11440)"/>
    <property type="match status" value="1"/>
</dbReference>
<organism evidence="2">
    <name type="scientific">hydrothermal vent metagenome</name>
    <dbReference type="NCBI Taxonomy" id="652676"/>
    <lineage>
        <taxon>unclassified sequences</taxon>
        <taxon>metagenomes</taxon>
        <taxon>ecological metagenomes</taxon>
    </lineage>
</organism>
<gene>
    <name evidence="2" type="ORF">MNB_SUP05-5-75</name>
</gene>
<accession>A0A1W1CAH8</accession>
<dbReference type="InterPro" id="IPR011576">
    <property type="entry name" value="Pyridox_Oxase_N"/>
</dbReference>
<reference evidence="2" key="1">
    <citation type="submission" date="2016-10" db="EMBL/GenBank/DDBJ databases">
        <authorList>
            <person name="de Groot N.N."/>
        </authorList>
    </citation>
    <scope>NUCLEOTIDE SEQUENCE</scope>
</reference>
<evidence type="ECO:0000313" key="2">
    <source>
        <dbReference type="EMBL" id="SFV62838.1"/>
    </source>
</evidence>
<evidence type="ECO:0000259" key="1">
    <source>
        <dbReference type="Pfam" id="PF01243"/>
    </source>
</evidence>
<sequence length="178" mass="20581">MATKYTEISNKIKEFILEQKIFFVATAIDNGRVNLSPKGMDSFKVLDKNRIIWLNMTGSGNETSAHIQKNSRMTMMWTAFEGNPIILRLYGNAKVIHPTDDNWQKLYSHFKDNIGARQIFDVEIDLVLTSCGMGTPFFEYKGEREQLNDWAEKKGEQGIKDYWQEKNSIDLDGNKINF</sequence>
<name>A0A1W1CAH8_9ZZZZ</name>
<feature type="domain" description="Pyridoxamine 5'-phosphate oxidase N-terminal" evidence="1">
    <location>
        <begin position="10"/>
        <end position="128"/>
    </location>
</feature>
<dbReference type="PANTHER" id="PTHR39336:SF1">
    <property type="entry name" value="PYRIDOXAMINE PHOSPHATE OXIDASE FAMILY PROTEIN (AFU_ORTHOLOGUE AFUA_6G11440)"/>
    <property type="match status" value="1"/>
</dbReference>
<dbReference type="EMBL" id="FPHJ01000038">
    <property type="protein sequence ID" value="SFV62838.1"/>
    <property type="molecule type" value="Genomic_DNA"/>
</dbReference>
<dbReference type="Gene3D" id="2.30.110.10">
    <property type="entry name" value="Electron Transport, Fmn-binding Protein, Chain A"/>
    <property type="match status" value="1"/>
</dbReference>
<proteinExistence type="predicted"/>
<dbReference type="SUPFAM" id="SSF50475">
    <property type="entry name" value="FMN-binding split barrel"/>
    <property type="match status" value="1"/>
</dbReference>
<protein>
    <recommendedName>
        <fullName evidence="1">Pyridoxamine 5'-phosphate oxidase N-terminal domain-containing protein</fullName>
    </recommendedName>
</protein>
<dbReference type="InterPro" id="IPR012349">
    <property type="entry name" value="Split_barrel_FMN-bd"/>
</dbReference>